<reference evidence="7" key="1">
    <citation type="journal article" date="2019" name="Int. J. Syst. Evol. Microbiol.">
        <title>The Global Catalogue of Microorganisms (GCM) 10K type strain sequencing project: providing services to taxonomists for standard genome sequencing and annotation.</title>
        <authorList>
            <consortium name="The Broad Institute Genomics Platform"/>
            <consortium name="The Broad Institute Genome Sequencing Center for Infectious Disease"/>
            <person name="Wu L."/>
            <person name="Ma J."/>
        </authorList>
    </citation>
    <scope>NUCLEOTIDE SEQUENCE [LARGE SCALE GENOMIC DNA]</scope>
    <source>
        <strain evidence="7">CCM 7756</strain>
    </source>
</reference>
<dbReference type="SUPFAM" id="SSF46689">
    <property type="entry name" value="Homeodomain-like"/>
    <property type="match status" value="1"/>
</dbReference>
<dbReference type="Gene3D" id="1.10.357.10">
    <property type="entry name" value="Tetracycline Repressor, domain 2"/>
    <property type="match status" value="1"/>
</dbReference>
<dbReference type="SUPFAM" id="SSF48498">
    <property type="entry name" value="Tetracyclin repressor-like, C-terminal domain"/>
    <property type="match status" value="1"/>
</dbReference>
<accession>A0ABV7N2W1</accession>
<protein>
    <submittedName>
        <fullName evidence="6">TetR/AcrR family transcriptional regulator</fullName>
    </submittedName>
</protein>
<sequence>METKESIIVESRNFFGTFGYEATSMSMIAEAVAIKKPSLYSHYKSKEDIFKDVLDKEMQDYIAHLKSVLNDNQKRVMEILHDLMKTMSLDSTGDASADFYYRYARYQPQELKDYIMERYTESENTARVLFDDIIERGKREGEIDAELSNAQIYSTYFLLLDGLAVTPDFYGKTYQEGEFDRVWEVFQRGIRPASV</sequence>
<dbReference type="Gene3D" id="1.10.10.60">
    <property type="entry name" value="Homeodomain-like"/>
    <property type="match status" value="1"/>
</dbReference>
<evidence type="ECO:0000256" key="1">
    <source>
        <dbReference type="ARBA" id="ARBA00023015"/>
    </source>
</evidence>
<gene>
    <name evidence="6" type="ORF">ACFOEO_04855</name>
</gene>
<evidence type="ECO:0000259" key="5">
    <source>
        <dbReference type="PROSITE" id="PS50977"/>
    </source>
</evidence>
<evidence type="ECO:0000256" key="2">
    <source>
        <dbReference type="ARBA" id="ARBA00023125"/>
    </source>
</evidence>
<dbReference type="InterPro" id="IPR009057">
    <property type="entry name" value="Homeodomain-like_sf"/>
</dbReference>
<keyword evidence="1" id="KW-0805">Transcription regulation</keyword>
<proteinExistence type="predicted"/>
<dbReference type="InterPro" id="IPR001647">
    <property type="entry name" value="HTH_TetR"/>
</dbReference>
<dbReference type="RefSeq" id="WP_380652613.1">
    <property type="nucleotide sequence ID" value="NZ_JBHRVQ010000001.1"/>
</dbReference>
<dbReference type="InterPro" id="IPR036271">
    <property type="entry name" value="Tet_transcr_reg_TetR-rel_C_sf"/>
</dbReference>
<dbReference type="PROSITE" id="PS50977">
    <property type="entry name" value="HTH_TETR_2"/>
    <property type="match status" value="1"/>
</dbReference>
<dbReference type="PANTHER" id="PTHR47506">
    <property type="entry name" value="TRANSCRIPTIONAL REGULATORY PROTEIN"/>
    <property type="match status" value="1"/>
</dbReference>
<dbReference type="Proteomes" id="UP001595637">
    <property type="component" value="Unassembled WGS sequence"/>
</dbReference>
<evidence type="ECO:0000313" key="7">
    <source>
        <dbReference type="Proteomes" id="UP001595637"/>
    </source>
</evidence>
<dbReference type="PANTHER" id="PTHR47506:SF1">
    <property type="entry name" value="HTH-TYPE TRANSCRIPTIONAL REGULATOR YJDC"/>
    <property type="match status" value="1"/>
</dbReference>
<keyword evidence="3" id="KW-0804">Transcription</keyword>
<keyword evidence="7" id="KW-1185">Reference proteome</keyword>
<dbReference type="EMBL" id="JBHRVQ010000001">
    <property type="protein sequence ID" value="MFC3387929.1"/>
    <property type="molecule type" value="Genomic_DNA"/>
</dbReference>
<feature type="DNA-binding region" description="H-T-H motif" evidence="4">
    <location>
        <begin position="24"/>
        <end position="43"/>
    </location>
</feature>
<keyword evidence="2 4" id="KW-0238">DNA-binding</keyword>
<dbReference type="Pfam" id="PF00440">
    <property type="entry name" value="TetR_N"/>
    <property type="match status" value="1"/>
</dbReference>
<comment type="caution">
    <text evidence="6">The sequence shown here is derived from an EMBL/GenBank/DDBJ whole genome shotgun (WGS) entry which is preliminary data.</text>
</comment>
<organism evidence="6 7">
    <name type="scientific">Salinicoccus sesuvii</name>
    <dbReference type="NCBI Taxonomy" id="868281"/>
    <lineage>
        <taxon>Bacteria</taxon>
        <taxon>Bacillati</taxon>
        <taxon>Bacillota</taxon>
        <taxon>Bacilli</taxon>
        <taxon>Bacillales</taxon>
        <taxon>Staphylococcaceae</taxon>
        <taxon>Salinicoccus</taxon>
    </lineage>
</organism>
<evidence type="ECO:0000313" key="6">
    <source>
        <dbReference type="EMBL" id="MFC3387929.1"/>
    </source>
</evidence>
<dbReference type="PRINTS" id="PR00455">
    <property type="entry name" value="HTHTETR"/>
</dbReference>
<evidence type="ECO:0000256" key="4">
    <source>
        <dbReference type="PROSITE-ProRule" id="PRU00335"/>
    </source>
</evidence>
<evidence type="ECO:0000256" key="3">
    <source>
        <dbReference type="ARBA" id="ARBA00023163"/>
    </source>
</evidence>
<feature type="domain" description="HTH tetR-type" evidence="5">
    <location>
        <begin position="1"/>
        <end position="61"/>
    </location>
</feature>
<name>A0ABV7N2W1_9STAP</name>